<protein>
    <submittedName>
        <fullName evidence="1">Uncharacterized protein</fullName>
    </submittedName>
</protein>
<comment type="caution">
    <text evidence="1">The sequence shown here is derived from an EMBL/GenBank/DDBJ whole genome shotgun (WGS) entry which is preliminary data.</text>
</comment>
<dbReference type="PANTHER" id="PTHR14614">
    <property type="entry name" value="HEPATOCELLULAR CARCINOMA-ASSOCIATED ANTIGEN"/>
    <property type="match status" value="1"/>
</dbReference>
<reference evidence="1 2" key="1">
    <citation type="submission" date="2016-02" db="EMBL/GenBank/DDBJ databases">
        <title>Genome analysis of coral dinoflagellate symbionts highlights evolutionary adaptations to a symbiotic lifestyle.</title>
        <authorList>
            <person name="Aranda M."/>
            <person name="Li Y."/>
            <person name="Liew Y.J."/>
            <person name="Baumgarten S."/>
            <person name="Simakov O."/>
            <person name="Wilson M."/>
            <person name="Piel J."/>
            <person name="Ashoor H."/>
            <person name="Bougouffa S."/>
            <person name="Bajic V.B."/>
            <person name="Ryu T."/>
            <person name="Ravasi T."/>
            <person name="Bayer T."/>
            <person name="Micklem G."/>
            <person name="Kim H."/>
            <person name="Bhak J."/>
            <person name="Lajeunesse T.C."/>
            <person name="Voolstra C.R."/>
        </authorList>
    </citation>
    <scope>NUCLEOTIDE SEQUENCE [LARGE SCALE GENOMIC DNA]</scope>
    <source>
        <strain evidence="1 2">CCMP2467</strain>
    </source>
</reference>
<accession>A0A1Q9CY92</accession>
<dbReference type="Gene3D" id="3.40.50.150">
    <property type="entry name" value="Vaccinia Virus protein VP39"/>
    <property type="match status" value="1"/>
</dbReference>
<evidence type="ECO:0000313" key="1">
    <source>
        <dbReference type="EMBL" id="OLP87877.1"/>
    </source>
</evidence>
<dbReference type="InterPro" id="IPR029063">
    <property type="entry name" value="SAM-dependent_MTases_sf"/>
</dbReference>
<keyword evidence="2" id="KW-1185">Reference proteome</keyword>
<evidence type="ECO:0000313" key="2">
    <source>
        <dbReference type="Proteomes" id="UP000186817"/>
    </source>
</evidence>
<organism evidence="1 2">
    <name type="scientific">Symbiodinium microadriaticum</name>
    <name type="common">Dinoflagellate</name>
    <name type="synonym">Zooxanthella microadriatica</name>
    <dbReference type="NCBI Taxonomy" id="2951"/>
    <lineage>
        <taxon>Eukaryota</taxon>
        <taxon>Sar</taxon>
        <taxon>Alveolata</taxon>
        <taxon>Dinophyceae</taxon>
        <taxon>Suessiales</taxon>
        <taxon>Symbiodiniaceae</taxon>
        <taxon>Symbiodinium</taxon>
    </lineage>
</organism>
<dbReference type="InterPro" id="IPR011990">
    <property type="entry name" value="TPR-like_helical_dom_sf"/>
</dbReference>
<dbReference type="OrthoDB" id="433955at2759"/>
<dbReference type="InterPro" id="IPR019410">
    <property type="entry name" value="Methyltransf_16"/>
</dbReference>
<name>A0A1Q9CY92_SYMMI</name>
<dbReference type="Gene3D" id="1.25.40.10">
    <property type="entry name" value="Tetratricopeptide repeat domain"/>
    <property type="match status" value="1"/>
</dbReference>
<proteinExistence type="predicted"/>
<gene>
    <name evidence="1" type="ORF">AK812_SmicGene30854</name>
</gene>
<sequence length="503" mass="54996">MAMNEDEIFVKISASFIAIAVESMLGPVLLEEVRRVFGIVPMALKFWKIGHTLQSGEAELSMLGPVLLDRHFLMLDICEDDKVSRDRGPSHRQGNALYKSGLFQEAVQAYTLGLTKLASTEVLKHATLLCNRAAAHLRCPGADAASSCAEDAEAALVMLAELPQEDVRLVLSCSSLVQKAEWRLQRARELMDIRRLHAEAQEDPATVGEVRLVLHKVLESIGGRLWDASLLQASWLAEHRRKLPQATGAGLKLLEVGAGLGLLGLTAQKLLPEAQVVMTDYDPAVLAAIETNIAANFREDERKPTTGRLDFRDFTSAALEASGGEPPGGTLKELVETGQLGSFHLVLGSDVVYDSYHGRQLALVISAMLLPQRDHQGPAPCAVFLLPDSRPRLASFVQALPSAGLSCRIERLETQCAFFRRLRRYHPSLGEDNSYSLYFVDSGRGFERLVDERLKAQNAAHAAALRDSETRVAAVSNELSAVSEGHRLQVLKVTQAVSELGRD</sequence>
<dbReference type="EMBL" id="LSRX01000837">
    <property type="protein sequence ID" value="OLP87877.1"/>
    <property type="molecule type" value="Genomic_DNA"/>
</dbReference>
<dbReference type="SUPFAM" id="SSF53335">
    <property type="entry name" value="S-adenosyl-L-methionine-dependent methyltransferases"/>
    <property type="match status" value="1"/>
</dbReference>
<dbReference type="AlphaFoldDB" id="A0A1Q9CY92"/>
<dbReference type="Pfam" id="PF10294">
    <property type="entry name" value="Methyltransf_16"/>
    <property type="match status" value="1"/>
</dbReference>
<dbReference type="Proteomes" id="UP000186817">
    <property type="component" value="Unassembled WGS sequence"/>
</dbReference>